<dbReference type="InterPro" id="IPR023606">
    <property type="entry name" value="CoA-Trfase_III_dom_1_sf"/>
</dbReference>
<dbReference type="InterPro" id="IPR050509">
    <property type="entry name" value="CoA-transferase_III"/>
</dbReference>
<reference evidence="1 2" key="1">
    <citation type="submission" date="2016-09" db="EMBL/GenBank/DDBJ databases">
        <title>Draft genome sequence for the type strain of Vulcanibacillus modesticaldus BR, a strictly anaerobic, moderately thermophilic, and nitrate-reducing bacterium from deep sea-hydrothermal vents of the Mid-Atlantic Ridge.</title>
        <authorList>
            <person name="Abin C.A."/>
            <person name="Hollibaugh J.T."/>
        </authorList>
    </citation>
    <scope>NUCLEOTIDE SEQUENCE [LARGE SCALE GENOMIC DNA]</scope>
    <source>
        <strain evidence="1 2">BR</strain>
    </source>
</reference>
<dbReference type="Gene3D" id="3.40.50.10540">
    <property type="entry name" value="Crotonobetainyl-coa:carnitine coa-transferase, domain 1"/>
    <property type="match status" value="1"/>
</dbReference>
<dbReference type="Pfam" id="PF02515">
    <property type="entry name" value="CoA_transf_3"/>
    <property type="match status" value="1"/>
</dbReference>
<proteinExistence type="predicted"/>
<dbReference type="STRING" id="337097.BHF71_05850"/>
<evidence type="ECO:0000313" key="2">
    <source>
        <dbReference type="Proteomes" id="UP000243739"/>
    </source>
</evidence>
<organism evidence="1 2">
    <name type="scientific">Vulcanibacillus modesticaldus</name>
    <dbReference type="NCBI Taxonomy" id="337097"/>
    <lineage>
        <taxon>Bacteria</taxon>
        <taxon>Bacillati</taxon>
        <taxon>Bacillota</taxon>
        <taxon>Bacilli</taxon>
        <taxon>Bacillales</taxon>
        <taxon>Bacillaceae</taxon>
        <taxon>Vulcanibacillus</taxon>
    </lineage>
</organism>
<comment type="caution">
    <text evidence="1">The sequence shown here is derived from an EMBL/GenBank/DDBJ whole genome shotgun (WGS) entry which is preliminary data.</text>
</comment>
<dbReference type="EMBL" id="MIJF01000005">
    <property type="protein sequence ID" value="OEG00209.1"/>
    <property type="molecule type" value="Genomic_DNA"/>
</dbReference>
<dbReference type="Proteomes" id="UP000243739">
    <property type="component" value="Unassembled WGS sequence"/>
</dbReference>
<dbReference type="PANTHER" id="PTHR48228">
    <property type="entry name" value="SUCCINYL-COA--D-CITRAMALATE COA-TRANSFERASE"/>
    <property type="match status" value="1"/>
</dbReference>
<dbReference type="GO" id="GO:0003824">
    <property type="term" value="F:catalytic activity"/>
    <property type="evidence" value="ECO:0007669"/>
    <property type="project" value="InterPro"/>
</dbReference>
<evidence type="ECO:0000313" key="1">
    <source>
        <dbReference type="EMBL" id="OEG00209.1"/>
    </source>
</evidence>
<accession>A0A1D2YWV9</accession>
<dbReference type="InterPro" id="IPR044855">
    <property type="entry name" value="CoA-Trfase_III_dom3_sf"/>
</dbReference>
<name>A0A1D2YWV9_9BACI</name>
<dbReference type="InterPro" id="IPR003673">
    <property type="entry name" value="CoA-Trfase_fam_III"/>
</dbReference>
<dbReference type="Gene3D" id="3.30.1540.10">
    <property type="entry name" value="formyl-coa transferase, domain 3"/>
    <property type="match status" value="1"/>
</dbReference>
<dbReference type="OrthoDB" id="9797653at2"/>
<protein>
    <submittedName>
        <fullName evidence="1">Alpha-methylacyl-CoA racemase</fullName>
    </submittedName>
</protein>
<dbReference type="PANTHER" id="PTHR48228:SF5">
    <property type="entry name" value="ALPHA-METHYLACYL-COA RACEMASE"/>
    <property type="match status" value="1"/>
</dbReference>
<gene>
    <name evidence="1" type="ORF">BHF71_05850</name>
</gene>
<dbReference type="SUPFAM" id="SSF89796">
    <property type="entry name" value="CoA-transferase family III (CaiB/BaiF)"/>
    <property type="match status" value="1"/>
</dbReference>
<sequence>MVLNGVRIIDFSLYIPGSYTSLRLAELGAEVIKIEPLFGSPLRNFGQTPEEKGVVFEAYNGNKKSIAINLKDVEGQKLAKELIEQVDVVLESFRPGVMKRFGLDYQEIKEIKNDIIYCSLSGYGQSGIMAEYGSHDLNYLALSGILSQLIDQKGRPILPSITFADIIGGIVASEKIIAALFMHEKTGEGNYLDISLMDTMLSLMKTRIFTDKKLGKDNVISQLDGELISYNIYQTKDGRYVSLAALESKFWENFCLAVGHEEWIPYHLSTKSSQNPIFNQLKDLFKSRTLEEWTNFGLDVDCCLTPILEVGEVEMHSINAKKHLVTTKDNFSPKLGEHTREILEELLNKSEQEIVELKNRGVIL</sequence>
<keyword evidence="2" id="KW-1185">Reference proteome</keyword>
<dbReference type="AlphaFoldDB" id="A0A1D2YWV9"/>
<dbReference type="RefSeq" id="WP_069655935.1">
    <property type="nucleotide sequence ID" value="NZ_MIJF01000005.1"/>
</dbReference>